<dbReference type="SMART" id="SM00487">
    <property type="entry name" value="DEXDc"/>
    <property type="match status" value="1"/>
</dbReference>
<evidence type="ECO:0000256" key="3">
    <source>
        <dbReference type="ARBA" id="ARBA00022840"/>
    </source>
</evidence>
<evidence type="ECO:0000256" key="9">
    <source>
        <dbReference type="ARBA" id="ARBA00044542"/>
    </source>
</evidence>
<organism evidence="12 13">
    <name type="scientific">Porites lobata</name>
    <dbReference type="NCBI Taxonomy" id="104759"/>
    <lineage>
        <taxon>Eukaryota</taxon>
        <taxon>Metazoa</taxon>
        <taxon>Cnidaria</taxon>
        <taxon>Anthozoa</taxon>
        <taxon>Hexacorallia</taxon>
        <taxon>Scleractinia</taxon>
        <taxon>Fungiina</taxon>
        <taxon>Poritidae</taxon>
        <taxon>Porites</taxon>
    </lineage>
</organism>
<dbReference type="PROSITE" id="PS51192">
    <property type="entry name" value="HELICASE_ATP_BIND_1"/>
    <property type="match status" value="1"/>
</dbReference>
<evidence type="ECO:0000256" key="7">
    <source>
        <dbReference type="ARBA" id="ARBA00034617"/>
    </source>
</evidence>
<name>A0ABN8SHI5_9CNID</name>
<evidence type="ECO:0000256" key="4">
    <source>
        <dbReference type="ARBA" id="ARBA00023125"/>
    </source>
</evidence>
<dbReference type="InterPro" id="IPR011545">
    <property type="entry name" value="DEAD/DEAH_box_helicase_dom"/>
</dbReference>
<protein>
    <recommendedName>
        <fullName evidence="8">DNA 3'-5' helicase</fullName>
        <ecNumber evidence="8">5.6.2.4</ecNumber>
    </recommendedName>
    <alternativeName>
        <fullName evidence="9">DNA 3'-5' helicase BLM</fullName>
    </alternativeName>
</protein>
<proteinExistence type="inferred from homology"/>
<dbReference type="Pfam" id="PF00270">
    <property type="entry name" value="DEAD"/>
    <property type="match status" value="1"/>
</dbReference>
<dbReference type="SUPFAM" id="SSF52540">
    <property type="entry name" value="P-loop containing nucleoside triphosphate hydrolases"/>
    <property type="match status" value="1"/>
</dbReference>
<sequence>MAGRPKFLSVLRRVGFSLSNGNFPSLNFKPLQVKCFESILQGQDVIGVLPTGFGKSMLFHLLPHFIPVKKTKNIVIVVCPLNSIIEDQLKVLKARGITADVLQLAVNMNEPAENLFEKEQESSEHVAKESPKLPPDVVNGNTSIVFAHPEALLSKEGRELMGSKIFQENVVACVVDEAHCVELWGEEFRKDFKDLSVLKAFFPTVPTLALTATAPPHLLKDLKQSLRLKSDCKIVARNPNRVNIYLDKKVRLSNHYGNESYDHILEPIANELAVQRENYPMTIIYLKLKYCGYAYGLFERILIKDRQYVGDTSEPTARLFAQFHAPQTSRMKKDIISEIKKENSRVRVLFATSALGMGVDAPYVINVIHISPPSSLEAYMQEIGRAGRTGLSSRATLYYNNSDIGKNKKHVEESVKSYCRSEDSCLRKQLLEYFGFSSVQQDKCCCICDGKNKQTVEDLPQTARNKVRSLSNENRIILERSIKSVIAEHESPATSDCIMLFEISVHKNVAAKVIEGVEFIESERDLLINFGIWDEACSSKIFSLICEHTSLCTTLMNSDDGKNIST</sequence>
<dbReference type="Gene3D" id="3.40.50.300">
    <property type="entry name" value="P-loop containing nucleotide triphosphate hydrolases"/>
    <property type="match status" value="2"/>
</dbReference>
<dbReference type="Proteomes" id="UP001159405">
    <property type="component" value="Unassembled WGS sequence"/>
</dbReference>
<evidence type="ECO:0000259" key="10">
    <source>
        <dbReference type="PROSITE" id="PS51192"/>
    </source>
</evidence>
<gene>
    <name evidence="12" type="ORF">PLOB_00047387</name>
</gene>
<keyword evidence="3" id="KW-0067">ATP-binding</keyword>
<keyword evidence="5" id="KW-0413">Isomerase</keyword>
<evidence type="ECO:0000259" key="11">
    <source>
        <dbReference type="PROSITE" id="PS51194"/>
    </source>
</evidence>
<keyword evidence="2" id="KW-0547">Nucleotide-binding</keyword>
<evidence type="ECO:0000313" key="12">
    <source>
        <dbReference type="EMBL" id="CAH3190470.1"/>
    </source>
</evidence>
<feature type="domain" description="Helicase C-terminal" evidence="11">
    <location>
        <begin position="260"/>
        <end position="434"/>
    </location>
</feature>
<reference evidence="12 13" key="1">
    <citation type="submission" date="2022-05" db="EMBL/GenBank/DDBJ databases">
        <authorList>
            <consortium name="Genoscope - CEA"/>
            <person name="William W."/>
        </authorList>
    </citation>
    <scope>NUCLEOTIDE SEQUENCE [LARGE SCALE GENOMIC DNA]</scope>
</reference>
<dbReference type="PANTHER" id="PTHR13710">
    <property type="entry name" value="DNA HELICASE RECQ FAMILY MEMBER"/>
    <property type="match status" value="1"/>
</dbReference>
<dbReference type="EC" id="5.6.2.4" evidence="8"/>
<dbReference type="PANTHER" id="PTHR13710:SF153">
    <property type="entry name" value="RECQ-LIKE DNA HELICASE BLM"/>
    <property type="match status" value="1"/>
</dbReference>
<keyword evidence="13" id="KW-1185">Reference proteome</keyword>
<evidence type="ECO:0000313" key="13">
    <source>
        <dbReference type="Proteomes" id="UP001159405"/>
    </source>
</evidence>
<evidence type="ECO:0000256" key="5">
    <source>
        <dbReference type="ARBA" id="ARBA00023235"/>
    </source>
</evidence>
<dbReference type="InterPro" id="IPR001650">
    <property type="entry name" value="Helicase_C-like"/>
</dbReference>
<keyword evidence="6" id="KW-0539">Nucleus</keyword>
<dbReference type="EMBL" id="CALNXK010000865">
    <property type="protein sequence ID" value="CAH3190470.1"/>
    <property type="molecule type" value="Genomic_DNA"/>
</dbReference>
<keyword evidence="4" id="KW-0238">DNA-binding</keyword>
<evidence type="ECO:0000256" key="8">
    <source>
        <dbReference type="ARBA" id="ARBA00034808"/>
    </source>
</evidence>
<evidence type="ECO:0000256" key="1">
    <source>
        <dbReference type="ARBA" id="ARBA00005446"/>
    </source>
</evidence>
<evidence type="ECO:0000256" key="6">
    <source>
        <dbReference type="ARBA" id="ARBA00023242"/>
    </source>
</evidence>
<dbReference type="PROSITE" id="PS51194">
    <property type="entry name" value="HELICASE_CTER"/>
    <property type="match status" value="1"/>
</dbReference>
<dbReference type="SMART" id="SM00490">
    <property type="entry name" value="HELICc"/>
    <property type="match status" value="1"/>
</dbReference>
<accession>A0ABN8SHI5</accession>
<feature type="domain" description="Helicase ATP-binding" evidence="10">
    <location>
        <begin position="36"/>
        <end position="232"/>
    </location>
</feature>
<dbReference type="InterPro" id="IPR027417">
    <property type="entry name" value="P-loop_NTPase"/>
</dbReference>
<comment type="similarity">
    <text evidence="1">Belongs to the helicase family. RecQ subfamily.</text>
</comment>
<dbReference type="InterPro" id="IPR014001">
    <property type="entry name" value="Helicase_ATP-bd"/>
</dbReference>
<comment type="caution">
    <text evidence="12">The sequence shown here is derived from an EMBL/GenBank/DDBJ whole genome shotgun (WGS) entry which is preliminary data.</text>
</comment>
<comment type="catalytic activity">
    <reaction evidence="7">
        <text>Couples ATP hydrolysis with the unwinding of duplex DNA by translocating in the 3'-5' direction.</text>
        <dbReference type="EC" id="5.6.2.4"/>
    </reaction>
</comment>
<evidence type="ECO:0000256" key="2">
    <source>
        <dbReference type="ARBA" id="ARBA00022741"/>
    </source>
</evidence>
<dbReference type="Pfam" id="PF00271">
    <property type="entry name" value="Helicase_C"/>
    <property type="match status" value="1"/>
</dbReference>